<dbReference type="Proteomes" id="UP000093053">
    <property type="component" value="Chromosome"/>
</dbReference>
<gene>
    <name evidence="1" type="ORF">BBK82_24195</name>
</gene>
<keyword evidence="2" id="KW-1185">Reference proteome</keyword>
<dbReference type="KEGG" id="led:BBK82_24195"/>
<dbReference type="STRING" id="1586287.BBK82_24195"/>
<dbReference type="SUPFAM" id="SSF82185">
    <property type="entry name" value="Histone H3 K4-specific methyltransferase SET7/9 N-terminal domain"/>
    <property type="match status" value="1"/>
</dbReference>
<dbReference type="Gene3D" id="2.20.110.10">
    <property type="entry name" value="Histone H3 K4-specific methyltransferase SET7/9 N-terminal domain"/>
    <property type="match status" value="1"/>
</dbReference>
<dbReference type="EMBL" id="CP016793">
    <property type="protein sequence ID" value="ANZ42989.1"/>
    <property type="molecule type" value="Genomic_DNA"/>
</dbReference>
<proteinExistence type="predicted"/>
<dbReference type="AlphaFoldDB" id="A0A1B2HZ13"/>
<evidence type="ECO:0000313" key="1">
    <source>
        <dbReference type="EMBL" id="ANZ42989.1"/>
    </source>
</evidence>
<accession>A0A1B2HZ13</accession>
<evidence type="ECO:0000313" key="2">
    <source>
        <dbReference type="Proteomes" id="UP000093053"/>
    </source>
</evidence>
<evidence type="ECO:0008006" key="3">
    <source>
        <dbReference type="Google" id="ProtNLM"/>
    </source>
</evidence>
<dbReference type="InterPro" id="IPR011652">
    <property type="entry name" value="MORN_2"/>
</dbReference>
<protein>
    <recommendedName>
        <fullName evidence="3">MORN repeat variant</fullName>
    </recommendedName>
</protein>
<organism evidence="1 2">
    <name type="scientific">Lentzea guizhouensis</name>
    <dbReference type="NCBI Taxonomy" id="1586287"/>
    <lineage>
        <taxon>Bacteria</taxon>
        <taxon>Bacillati</taxon>
        <taxon>Actinomycetota</taxon>
        <taxon>Actinomycetes</taxon>
        <taxon>Pseudonocardiales</taxon>
        <taxon>Pseudonocardiaceae</taxon>
        <taxon>Lentzea</taxon>
    </lineage>
</organism>
<sequence length="120" mass="13572">MRVNRHQTVETPAAILLHNGEPFTGELEDTDTGGRTIALTSYVNGLEHGPQTEWYPTGEKHVEGRCDQGCAVGEWREWHRNGKLAEQSLFNKFGELVELRRWDENGVLVEERLSGVTRGL</sequence>
<name>A0A1B2HZ13_9PSEU</name>
<reference evidence="1 2" key="1">
    <citation type="submission" date="2016-07" db="EMBL/GenBank/DDBJ databases">
        <title>Complete genome sequence of the Lentzea guizhouensis DHS C013.</title>
        <authorList>
            <person name="Cao C."/>
        </authorList>
    </citation>
    <scope>NUCLEOTIDE SEQUENCE [LARGE SCALE GENOMIC DNA]</scope>
    <source>
        <strain evidence="1 2">DHS C013</strain>
    </source>
</reference>
<dbReference type="Pfam" id="PF07661">
    <property type="entry name" value="MORN_2"/>
    <property type="match status" value="1"/>
</dbReference>